<sequence>MIYGSGSDISVGSALSINSSSSAFQRAQIVKKAKESGSCSKLSPSEANLPFDKYFTSGHRNFSNKNF</sequence>
<dbReference type="AlphaFoldDB" id="A0A0K2V5W8"/>
<protein>
    <submittedName>
        <fullName evidence="1">Uncharacterized protein</fullName>
    </submittedName>
</protein>
<proteinExistence type="predicted"/>
<name>A0A0K2V5W8_LEPSM</name>
<dbReference type="OrthoDB" id="6381435at2759"/>
<accession>A0A0K2V5W8</accession>
<evidence type="ECO:0000313" key="1">
    <source>
        <dbReference type="EMBL" id="CDW45854.1"/>
    </source>
</evidence>
<reference evidence="1" key="1">
    <citation type="submission" date="2014-05" db="EMBL/GenBank/DDBJ databases">
        <authorList>
            <person name="Chronopoulou M."/>
        </authorList>
    </citation>
    <scope>NUCLEOTIDE SEQUENCE</scope>
    <source>
        <tissue evidence="1">Whole organism</tissue>
    </source>
</reference>
<dbReference type="EMBL" id="HACA01028493">
    <property type="protein sequence ID" value="CDW45854.1"/>
    <property type="molecule type" value="Transcribed_RNA"/>
</dbReference>
<organism evidence="1">
    <name type="scientific">Lepeophtheirus salmonis</name>
    <name type="common">Salmon louse</name>
    <name type="synonym">Caligus salmonis</name>
    <dbReference type="NCBI Taxonomy" id="72036"/>
    <lineage>
        <taxon>Eukaryota</taxon>
        <taxon>Metazoa</taxon>
        <taxon>Ecdysozoa</taxon>
        <taxon>Arthropoda</taxon>
        <taxon>Crustacea</taxon>
        <taxon>Multicrustacea</taxon>
        <taxon>Hexanauplia</taxon>
        <taxon>Copepoda</taxon>
        <taxon>Siphonostomatoida</taxon>
        <taxon>Caligidae</taxon>
        <taxon>Lepeophtheirus</taxon>
    </lineage>
</organism>